<comment type="similarity">
    <text evidence="13">Belongs to the G-protein coupled receptor 1 family.</text>
</comment>
<evidence type="ECO:0000256" key="11">
    <source>
        <dbReference type="ARBA" id="ARBA00023180"/>
    </source>
</evidence>
<keyword evidence="3 14" id="KW-0716">Sensory transduction</keyword>
<evidence type="ECO:0000256" key="6">
    <source>
        <dbReference type="ARBA" id="ARBA00022989"/>
    </source>
</evidence>
<dbReference type="PROSITE" id="PS00237">
    <property type="entry name" value="G_PROTEIN_RECEP_F1_1"/>
    <property type="match status" value="1"/>
</dbReference>
<dbReference type="Gene3D" id="1.20.1070.10">
    <property type="entry name" value="Rhodopsin 7-helix transmembrane proteins"/>
    <property type="match status" value="1"/>
</dbReference>
<keyword evidence="7 13" id="KW-0297">G-protein coupled receptor</keyword>
<reference evidence="18" key="1">
    <citation type="submission" date="2025-08" db="UniProtKB">
        <authorList>
            <consortium name="RefSeq"/>
        </authorList>
    </citation>
    <scope>IDENTIFICATION</scope>
    <source>
        <strain evidence="18">Nigerian</strain>
        <tissue evidence="18">Liver and blood</tissue>
    </source>
</reference>
<evidence type="ECO:0000256" key="14">
    <source>
        <dbReference type="RuleBase" id="RU363047"/>
    </source>
</evidence>
<evidence type="ECO:0000256" key="10">
    <source>
        <dbReference type="ARBA" id="ARBA00023170"/>
    </source>
</evidence>
<evidence type="ECO:0000313" key="19">
    <source>
        <dbReference type="Xenbase" id="XB-GENE-29093515"/>
    </source>
</evidence>
<feature type="transmembrane region" description="Helical" evidence="14">
    <location>
        <begin position="321"/>
        <end position="340"/>
    </location>
</feature>
<keyword evidence="10 13" id="KW-0675">Receptor</keyword>
<dbReference type="FunFam" id="1.20.1070.10:FF:000010">
    <property type="entry name" value="Olfactory receptor"/>
    <property type="match status" value="1"/>
</dbReference>
<dbReference type="InterPro" id="IPR000725">
    <property type="entry name" value="Olfact_rcpt"/>
</dbReference>
<evidence type="ECO:0000256" key="9">
    <source>
        <dbReference type="ARBA" id="ARBA00023157"/>
    </source>
</evidence>
<dbReference type="PANTHER" id="PTHR24242:SF394">
    <property type="entry name" value="OLFACTORY RECEPTOR 154-LIKE"/>
    <property type="match status" value="1"/>
</dbReference>
<evidence type="ECO:0000256" key="3">
    <source>
        <dbReference type="ARBA" id="ARBA00022606"/>
    </source>
</evidence>
<protein>
    <recommendedName>
        <fullName evidence="14">Olfactory receptor</fullName>
    </recommendedName>
</protein>
<feature type="transmembrane region" description="Helical" evidence="14">
    <location>
        <begin position="187"/>
        <end position="209"/>
    </location>
</feature>
<evidence type="ECO:0000256" key="8">
    <source>
        <dbReference type="ARBA" id="ARBA00023136"/>
    </source>
</evidence>
<evidence type="ECO:0000256" key="4">
    <source>
        <dbReference type="ARBA" id="ARBA00022692"/>
    </source>
</evidence>
<comment type="subcellular location">
    <subcellularLocation>
        <location evidence="1 14">Cell membrane</location>
        <topology evidence="1 14">Multi-pass membrane protein</topology>
    </subcellularLocation>
</comment>
<gene>
    <name evidence="19" type="primary">or16p1</name>
    <name evidence="18" type="synonym">LOC116407928</name>
</gene>
<evidence type="ECO:0000313" key="18">
    <source>
        <dbReference type="RefSeq" id="XP_031750065.1"/>
    </source>
</evidence>
<keyword evidence="4 13" id="KW-0812">Transmembrane</keyword>
<dbReference type="CDD" id="cd15911">
    <property type="entry name" value="7tmA_OR11A-like"/>
    <property type="match status" value="1"/>
</dbReference>
<dbReference type="Pfam" id="PF13853">
    <property type="entry name" value="7tm_4"/>
    <property type="match status" value="1"/>
</dbReference>
<evidence type="ECO:0000256" key="12">
    <source>
        <dbReference type="ARBA" id="ARBA00023224"/>
    </source>
</evidence>
<feature type="transmembrane region" description="Helical" evidence="14">
    <location>
        <begin position="292"/>
        <end position="309"/>
    </location>
</feature>
<evidence type="ECO:0000256" key="2">
    <source>
        <dbReference type="ARBA" id="ARBA00022475"/>
    </source>
</evidence>
<evidence type="ECO:0000259" key="16">
    <source>
        <dbReference type="PROSITE" id="PS50262"/>
    </source>
</evidence>
<dbReference type="KEGG" id="xtr:116407928"/>
<feature type="transmembrane region" description="Helical" evidence="14">
    <location>
        <begin position="131"/>
        <end position="151"/>
    </location>
</feature>
<keyword evidence="5 14" id="KW-0552">Olfaction</keyword>
<dbReference type="AlphaFoldDB" id="A0A8J1IZ92"/>
<dbReference type="GO" id="GO:0004984">
    <property type="term" value="F:olfactory receptor activity"/>
    <property type="evidence" value="ECO:0007669"/>
    <property type="project" value="InterPro"/>
</dbReference>
<dbReference type="InterPro" id="IPR000276">
    <property type="entry name" value="GPCR_Rhodpsn"/>
</dbReference>
<name>A0A8J1IZ92_XENTR</name>
<evidence type="ECO:0000256" key="1">
    <source>
        <dbReference type="ARBA" id="ARBA00004651"/>
    </source>
</evidence>
<dbReference type="PRINTS" id="PR00237">
    <property type="entry name" value="GPCRRHODOPSN"/>
</dbReference>
<keyword evidence="6 14" id="KW-1133">Transmembrane helix</keyword>
<organism evidence="17 18">
    <name type="scientific">Xenopus tropicalis</name>
    <name type="common">Western clawed frog</name>
    <name type="synonym">Silurana tropicalis</name>
    <dbReference type="NCBI Taxonomy" id="8364"/>
    <lineage>
        <taxon>Eukaryota</taxon>
        <taxon>Metazoa</taxon>
        <taxon>Chordata</taxon>
        <taxon>Craniata</taxon>
        <taxon>Vertebrata</taxon>
        <taxon>Euteleostomi</taxon>
        <taxon>Amphibia</taxon>
        <taxon>Batrachia</taxon>
        <taxon>Anura</taxon>
        <taxon>Pipoidea</taxon>
        <taxon>Pipidae</taxon>
        <taxon>Xenopodinae</taxon>
        <taxon>Xenopus</taxon>
        <taxon>Silurana</taxon>
    </lineage>
</organism>
<dbReference type="GO" id="GO:0004930">
    <property type="term" value="F:G protein-coupled receptor activity"/>
    <property type="evidence" value="ECO:0007669"/>
    <property type="project" value="UniProtKB-KW"/>
</dbReference>
<keyword evidence="8 14" id="KW-0472">Membrane</keyword>
<feature type="transmembrane region" description="Helical" evidence="14">
    <location>
        <begin position="247"/>
        <end position="271"/>
    </location>
</feature>
<dbReference type="Xenbase" id="XB-GENE-29093515">
    <property type="gene designation" value="or16p1"/>
</dbReference>
<dbReference type="AGR" id="Xenbase:XB-GENE-29093515"/>
<dbReference type="InterPro" id="IPR017452">
    <property type="entry name" value="GPCR_Rhodpsn_7TM"/>
</dbReference>
<keyword evidence="2 14" id="KW-1003">Cell membrane</keyword>
<dbReference type="PRINTS" id="PR00245">
    <property type="entry name" value="OLFACTORYR"/>
</dbReference>
<evidence type="ECO:0000313" key="17">
    <source>
        <dbReference type="Proteomes" id="UP000008143"/>
    </source>
</evidence>
<feature type="region of interest" description="Disordered" evidence="15">
    <location>
        <begin position="1"/>
        <end position="22"/>
    </location>
</feature>
<dbReference type="OrthoDB" id="5967130at2759"/>
<dbReference type="PROSITE" id="PS50262">
    <property type="entry name" value="G_PROTEIN_RECEP_F1_2"/>
    <property type="match status" value="1"/>
</dbReference>
<proteinExistence type="inferred from homology"/>
<dbReference type="RefSeq" id="XP_031750065.1">
    <property type="nucleotide sequence ID" value="XM_031894205.1"/>
</dbReference>
<feature type="domain" description="G-protein coupled receptors family 1 profile" evidence="16">
    <location>
        <begin position="88"/>
        <end position="338"/>
    </location>
</feature>
<dbReference type="PANTHER" id="PTHR24242">
    <property type="entry name" value="G-PROTEIN COUPLED RECEPTOR"/>
    <property type="match status" value="1"/>
</dbReference>
<evidence type="ECO:0000256" key="13">
    <source>
        <dbReference type="RuleBase" id="RU000688"/>
    </source>
</evidence>
<feature type="transmembrane region" description="Helical" evidence="14">
    <location>
        <begin position="72"/>
        <end position="95"/>
    </location>
</feature>
<keyword evidence="11" id="KW-0325">Glycoprotein</keyword>
<sequence>MTRVGLGPDPIPVSAPPATSDPPLTRFTHAHSALKCRRTRQPVLQEAVQDQNQTSVLVFHFLGFGDLPGLQMPLFCGFLLVYVAIIAGNLLIVFLVSFQQSLHSPMYLFLSHLSLCDVWCTTNIIPNMLNIVLFGGGTISATGCIAQFYLFGSLTTTESFLLTVMSYDRYLAICYPLHYFSIMDLRLLLCLTTWSWVLGFVLTLIPSVLVGSLQFCGPSAINHFFCDLSPLLALSCSPRTSEIQTEIIFSSIPVILFPFIFIIGTYLKIFLTILNISSKRGRQKTFSTCSSHLIIVCTYYGTLIIVYMIPAKQNFSNVNKILSLLYIVVTPLFNPIIYSLRNREIKTALWKIMSFTAKGEV</sequence>
<dbReference type="Proteomes" id="UP000008143">
    <property type="component" value="Chromosome 10"/>
</dbReference>
<keyword evidence="12 13" id="KW-0807">Transducer</keyword>
<evidence type="ECO:0000256" key="7">
    <source>
        <dbReference type="ARBA" id="ARBA00023040"/>
    </source>
</evidence>
<dbReference type="InterPro" id="IPR050939">
    <property type="entry name" value="Olfactory_GPCR1"/>
</dbReference>
<accession>A0A8J1IZ92</accession>
<dbReference type="OMA" id="TALWKIM"/>
<dbReference type="SUPFAM" id="SSF81321">
    <property type="entry name" value="Family A G protein-coupled receptor-like"/>
    <property type="match status" value="1"/>
</dbReference>
<keyword evidence="17" id="KW-1185">Reference proteome</keyword>
<evidence type="ECO:0000256" key="15">
    <source>
        <dbReference type="SAM" id="MobiDB-lite"/>
    </source>
</evidence>
<keyword evidence="9" id="KW-1015">Disulfide bond</keyword>
<evidence type="ECO:0000256" key="5">
    <source>
        <dbReference type="ARBA" id="ARBA00022725"/>
    </source>
</evidence>
<dbReference type="GO" id="GO:0005886">
    <property type="term" value="C:plasma membrane"/>
    <property type="evidence" value="ECO:0007669"/>
    <property type="project" value="UniProtKB-SubCell"/>
</dbReference>